<evidence type="ECO:0000313" key="7">
    <source>
        <dbReference type="Proteomes" id="UP000677918"/>
    </source>
</evidence>
<name>A0A8J4H4G4_9BACL</name>
<evidence type="ECO:0000256" key="2">
    <source>
        <dbReference type="ARBA" id="ARBA00022801"/>
    </source>
</evidence>
<feature type="domain" description="Helicase ATP-binding" evidence="5">
    <location>
        <begin position="282"/>
        <end position="456"/>
    </location>
</feature>
<dbReference type="GO" id="GO:0005524">
    <property type="term" value="F:ATP binding"/>
    <property type="evidence" value="ECO:0007669"/>
    <property type="project" value="UniProtKB-KW"/>
</dbReference>
<dbReference type="InterPro" id="IPR050474">
    <property type="entry name" value="Hel308_SKI2-like"/>
</dbReference>
<dbReference type="SMART" id="SM00487">
    <property type="entry name" value="DEXDc"/>
    <property type="match status" value="1"/>
</dbReference>
<dbReference type="Proteomes" id="UP000677918">
    <property type="component" value="Unassembled WGS sequence"/>
</dbReference>
<keyword evidence="2" id="KW-0378">Hydrolase</keyword>
<gene>
    <name evidence="6" type="ORF">XYCOK13_11820</name>
</gene>
<reference evidence="6" key="1">
    <citation type="submission" date="2021-04" db="EMBL/GenBank/DDBJ databases">
        <title>Draft genome sequence of Xylanibacillus composti strain K13.</title>
        <authorList>
            <person name="Uke A."/>
            <person name="Chhe C."/>
            <person name="Baramee S."/>
            <person name="Kosugi A."/>
        </authorList>
    </citation>
    <scope>NUCLEOTIDE SEQUENCE</scope>
    <source>
        <strain evidence="6">K13</strain>
    </source>
</reference>
<dbReference type="PANTHER" id="PTHR47961">
    <property type="entry name" value="DNA POLYMERASE THETA, PUTATIVE (AFU_ORTHOLOGUE AFUA_1G05260)-RELATED"/>
    <property type="match status" value="1"/>
</dbReference>
<evidence type="ECO:0000259" key="5">
    <source>
        <dbReference type="PROSITE" id="PS51192"/>
    </source>
</evidence>
<organism evidence="6 7">
    <name type="scientific">Xylanibacillus composti</name>
    <dbReference type="NCBI Taxonomy" id="1572762"/>
    <lineage>
        <taxon>Bacteria</taxon>
        <taxon>Bacillati</taxon>
        <taxon>Bacillota</taxon>
        <taxon>Bacilli</taxon>
        <taxon>Bacillales</taxon>
        <taxon>Paenibacillaceae</taxon>
        <taxon>Xylanibacillus</taxon>
    </lineage>
</organism>
<accession>A0A8J4H4G4</accession>
<keyword evidence="1" id="KW-0547">Nucleotide-binding</keyword>
<dbReference type="AlphaFoldDB" id="A0A8J4H4G4"/>
<dbReference type="InterPro" id="IPR014001">
    <property type="entry name" value="Helicase_ATP-bd"/>
</dbReference>
<protein>
    <recommendedName>
        <fullName evidence="5">Helicase ATP-binding domain-containing protein</fullName>
    </recommendedName>
</protein>
<dbReference type="CDD" id="cd17921">
    <property type="entry name" value="DEXHc_Ski2"/>
    <property type="match status" value="1"/>
</dbReference>
<dbReference type="InterPro" id="IPR027417">
    <property type="entry name" value="P-loop_NTPase"/>
</dbReference>
<dbReference type="SMART" id="SM00490">
    <property type="entry name" value="HELICc"/>
    <property type="match status" value="1"/>
</dbReference>
<evidence type="ECO:0000256" key="3">
    <source>
        <dbReference type="ARBA" id="ARBA00022806"/>
    </source>
</evidence>
<keyword evidence="4" id="KW-0067">ATP-binding</keyword>
<keyword evidence="3" id="KW-0347">Helicase</keyword>
<proteinExistence type="predicted"/>
<dbReference type="Pfam" id="PF00270">
    <property type="entry name" value="DEAD"/>
    <property type="match status" value="1"/>
</dbReference>
<dbReference type="InterPro" id="IPR011545">
    <property type="entry name" value="DEAD/DEAH_box_helicase_dom"/>
</dbReference>
<dbReference type="Gene3D" id="3.40.50.300">
    <property type="entry name" value="P-loop containing nucleotide triphosphate hydrolases"/>
    <property type="match status" value="2"/>
</dbReference>
<dbReference type="EMBL" id="BOVK01000015">
    <property type="protein sequence ID" value="GIQ68358.1"/>
    <property type="molecule type" value="Genomic_DNA"/>
</dbReference>
<dbReference type="GO" id="GO:0016787">
    <property type="term" value="F:hydrolase activity"/>
    <property type="evidence" value="ECO:0007669"/>
    <property type="project" value="UniProtKB-KW"/>
</dbReference>
<dbReference type="RefSeq" id="WP_213410955.1">
    <property type="nucleotide sequence ID" value="NZ_BOVK01000015.1"/>
</dbReference>
<evidence type="ECO:0000313" key="6">
    <source>
        <dbReference type="EMBL" id="GIQ68358.1"/>
    </source>
</evidence>
<comment type="caution">
    <text evidence="6">The sequence shown here is derived from an EMBL/GenBank/DDBJ whole genome shotgun (WGS) entry which is preliminary data.</text>
</comment>
<evidence type="ECO:0000256" key="4">
    <source>
        <dbReference type="ARBA" id="ARBA00022840"/>
    </source>
</evidence>
<dbReference type="InterPro" id="IPR001650">
    <property type="entry name" value="Helicase_C-like"/>
</dbReference>
<keyword evidence="7" id="KW-1185">Reference proteome</keyword>
<evidence type="ECO:0000256" key="1">
    <source>
        <dbReference type="ARBA" id="ARBA00022741"/>
    </source>
</evidence>
<dbReference type="SUPFAM" id="SSF52540">
    <property type="entry name" value="P-loop containing nucleoside triphosphate hydrolases"/>
    <property type="match status" value="2"/>
</dbReference>
<dbReference type="GO" id="GO:0003676">
    <property type="term" value="F:nucleic acid binding"/>
    <property type="evidence" value="ECO:0007669"/>
    <property type="project" value="InterPro"/>
</dbReference>
<sequence length="1116" mass="126462">MSIPTDYAISLLRNLEQSRIENLITQTDARRILQEVRENHENYPNFDSALTEKATYIAYTLISCGCSLIENEDTETAEGLVVLEKAGKILSDAFKFNPDEIETKNYNLLIAGMSLYAAKQYSRAFIVLHNIDVDFTIGQIIISFIKKDFESMLQIASNVLFSQAPEQLDLRDFDDWVISHEIARCFYIVMDFIYTGNQGNFSLIKDILEKILVLSSESALTLYWLIIRLLRIIFSTFQAASLWSILPPLLPAKYITEKYIRLLSEFRSPVTEIWPSQTAALPLAIGDNSGAVINLRTSGGKTRIAEIAILKTLSTHILSKVLYLTPFRSLAFEIEQSLNRTFGPLGITVSQLYGGSTANVTDFELINESQIVIATPEKAKALIRCGSGLETEVKLIVVDEGHLLGAEERHIKNEMFLTHIKEFASRNQVRMLLLSAVLPNAEDLAQWITSDSNLVAKSEWKPALERLGLLLWDGNRVRLEWKSEGEPFNPNFIQKDPLGFGRRRNPFPNNKNEAVAATAVRLAQNGTVMIYSARANSINGLAKDVLLALGEHPEDYLWDESLWNVFESVCNEELGNDDIVLTAARKGVICHNNRLPTLVRIAIERLMRSKPPKLIIASSTLGQGVNVGISTVIVSTPYYSDEAISNRDFWNICGRAGRAFSDVEGKILYAIDTSTNRKRSQWHVNKDRELAQNYFDNRQMEKVRSGLLAALMTICRIAKRTGTDFTMLVETIANDFIEGNIDDHSSERLNSIFDYIDDGLLGMHEDFSTDDVDINWIDDVFRNSLALIQAKSENEELYLALLKARTTALLRRIPSKTDRKKLVSSSVPLSVSKSMLEDVDFFRNLALKYIQSSEGEHDDIQMIENIVRELEIWSNQKAHILMNFVPKQTVLENIRRPWISGDALASIMTIEQVAGEISKDYYGFTLPWIIHAISQLFDHEIEENVVQLYTSLAMFVELGLPNNEAVNIYMAGVRSRSAALELSAFNAFKNKSISDIRQALLEFSMEEHDVSDNSRAWIELFKESSKSQMRKRVSFPNFTWARDDLPDKLYLRIVNGEYILTSGDGYFFEKVESSDELPFSNIANFTGLHFVYENDAWQLRSYNPRVSVNKSDIDFS</sequence>
<dbReference type="GO" id="GO:0004386">
    <property type="term" value="F:helicase activity"/>
    <property type="evidence" value="ECO:0007669"/>
    <property type="project" value="UniProtKB-KW"/>
</dbReference>
<dbReference type="PROSITE" id="PS51192">
    <property type="entry name" value="HELICASE_ATP_BIND_1"/>
    <property type="match status" value="1"/>
</dbReference>
<dbReference type="PANTHER" id="PTHR47961:SF6">
    <property type="entry name" value="DNA-DIRECTED DNA POLYMERASE"/>
    <property type="match status" value="1"/>
</dbReference>